<accession>A0A645FVH8</accession>
<evidence type="ECO:0000313" key="1">
    <source>
        <dbReference type="EMBL" id="MPN17652.1"/>
    </source>
</evidence>
<dbReference type="AlphaFoldDB" id="A0A645FVH8"/>
<protein>
    <submittedName>
        <fullName evidence="1">Uncharacterized protein</fullName>
    </submittedName>
</protein>
<comment type="caution">
    <text evidence="1">The sequence shown here is derived from an EMBL/GenBank/DDBJ whole genome shotgun (WGS) entry which is preliminary data.</text>
</comment>
<proteinExistence type="predicted"/>
<reference evidence="1" key="1">
    <citation type="submission" date="2019-08" db="EMBL/GenBank/DDBJ databases">
        <authorList>
            <person name="Kucharzyk K."/>
            <person name="Murdoch R.W."/>
            <person name="Higgins S."/>
            <person name="Loffler F."/>
        </authorList>
    </citation>
    <scope>NUCLEOTIDE SEQUENCE</scope>
</reference>
<gene>
    <name evidence="1" type="ORF">SDC9_165007</name>
</gene>
<name>A0A645FVH8_9ZZZZ</name>
<sequence length="37" mass="4474">MNLDNIVIRNRNKTLVYILRNLLSFDILYEGSIYEKE</sequence>
<dbReference type="EMBL" id="VSSQ01064830">
    <property type="protein sequence ID" value="MPN17652.1"/>
    <property type="molecule type" value="Genomic_DNA"/>
</dbReference>
<organism evidence="1">
    <name type="scientific">bioreactor metagenome</name>
    <dbReference type="NCBI Taxonomy" id="1076179"/>
    <lineage>
        <taxon>unclassified sequences</taxon>
        <taxon>metagenomes</taxon>
        <taxon>ecological metagenomes</taxon>
    </lineage>
</organism>